<dbReference type="InterPro" id="IPR036380">
    <property type="entry name" value="Isochorismatase-like_sf"/>
</dbReference>
<keyword evidence="2" id="KW-0378">Hydrolase</keyword>
<dbReference type="PANTHER" id="PTHR43540:SF14">
    <property type="entry name" value="ISOCHORISMATASE"/>
    <property type="match status" value="1"/>
</dbReference>
<evidence type="ECO:0000313" key="5">
    <source>
        <dbReference type="EMBL" id="SFL06741.1"/>
    </source>
</evidence>
<reference evidence="4 6" key="1">
    <citation type="journal article" date="2014" name="Genome Announc.">
        <title>Draft Genome Sequences of Streptococcus bovis Strains ATCC 33317 and JB1.</title>
        <authorList>
            <person name="Benahmed F.H."/>
            <person name="Gopinath G.R."/>
            <person name="Harbottle H."/>
            <person name="Cotta M.A."/>
            <person name="Luo Y."/>
            <person name="Henderson C."/>
            <person name="Teri P."/>
            <person name="Soppet D."/>
            <person name="Rasmussen M."/>
            <person name="Whitehead T.R."/>
            <person name="Davidson M."/>
        </authorList>
    </citation>
    <scope>NUCLEOTIDE SEQUENCE [LARGE SCALE GENOMIC DNA]</scope>
    <source>
        <strain evidence="4 6">JB1</strain>
    </source>
</reference>
<dbReference type="EMBL" id="FOTG01000002">
    <property type="protein sequence ID" value="SFL06741.1"/>
    <property type="molecule type" value="Genomic_DNA"/>
</dbReference>
<evidence type="ECO:0000256" key="1">
    <source>
        <dbReference type="ARBA" id="ARBA00006336"/>
    </source>
</evidence>
<dbReference type="Gene3D" id="3.40.50.850">
    <property type="entry name" value="Isochorismatase-like"/>
    <property type="match status" value="1"/>
</dbReference>
<dbReference type="RefSeq" id="WP_039696358.1">
    <property type="nucleotide sequence ID" value="NZ_AUZH01000012.1"/>
</dbReference>
<sequence>MKTALLVVDIQNDLIENVPYQMQECLSIWQQLITSCREKGVEVIYVRHHDEELVFGSHGWEIYDGVAPKAGEKIFDKQYNSAFKETSLQEYLASQAFSHLVIIGMATDYCIDTTVKVAFELGYQVTIPKNGTTTFDSDFLTAKQLQKHYEAIWHNRFAKVKTIEEILKEDLY</sequence>
<reference evidence="5 7" key="2">
    <citation type="submission" date="2016-10" db="EMBL/GenBank/DDBJ databases">
        <authorList>
            <person name="Varghese N."/>
            <person name="Submissions S."/>
        </authorList>
    </citation>
    <scope>NUCLEOTIDE SEQUENCE [LARGE SCALE GENOMIC DNA]</scope>
    <source>
        <strain evidence="5 7">JB1</strain>
    </source>
</reference>
<protein>
    <submittedName>
        <fullName evidence="5">Nicotinamidase-related amidase</fullName>
    </submittedName>
</protein>
<dbReference type="EMBL" id="AUZH01000012">
    <property type="protein sequence ID" value="KFN88506.1"/>
    <property type="molecule type" value="Genomic_DNA"/>
</dbReference>
<comment type="similarity">
    <text evidence="1">Belongs to the isochorismatase family.</text>
</comment>
<evidence type="ECO:0000313" key="4">
    <source>
        <dbReference type="EMBL" id="KFN88506.1"/>
    </source>
</evidence>
<dbReference type="CDD" id="cd01014">
    <property type="entry name" value="nicotinamidase_related"/>
    <property type="match status" value="1"/>
</dbReference>
<gene>
    <name evidence="4" type="ORF">H702_03100</name>
    <name evidence="5" type="ORF">SAMN02910290_00320</name>
</gene>
<evidence type="ECO:0000259" key="3">
    <source>
        <dbReference type="Pfam" id="PF00857"/>
    </source>
</evidence>
<keyword evidence="7" id="KW-1185">Reference proteome</keyword>
<name>A0A091BS82_STREI</name>
<dbReference type="InterPro" id="IPR050272">
    <property type="entry name" value="Isochorismatase-like_hydrls"/>
</dbReference>
<dbReference type="Proteomes" id="UP000029382">
    <property type="component" value="Unassembled WGS sequence"/>
</dbReference>
<organism evidence="4 6">
    <name type="scientific">Streptococcus equinus JB1</name>
    <dbReference type="NCBI Taxonomy" id="1294274"/>
    <lineage>
        <taxon>Bacteria</taxon>
        <taxon>Bacillati</taxon>
        <taxon>Bacillota</taxon>
        <taxon>Bacilli</taxon>
        <taxon>Lactobacillales</taxon>
        <taxon>Streptococcaceae</taxon>
        <taxon>Streptococcus</taxon>
    </lineage>
</organism>
<comment type="caution">
    <text evidence="4">The sequence shown here is derived from an EMBL/GenBank/DDBJ whole genome shotgun (WGS) entry which is preliminary data.</text>
</comment>
<dbReference type="AlphaFoldDB" id="A0A091BS82"/>
<evidence type="ECO:0000313" key="6">
    <source>
        <dbReference type="Proteomes" id="UP000029382"/>
    </source>
</evidence>
<proteinExistence type="inferred from homology"/>
<accession>A0A091BS82</accession>
<dbReference type="Pfam" id="PF00857">
    <property type="entry name" value="Isochorismatase"/>
    <property type="match status" value="1"/>
</dbReference>
<dbReference type="Proteomes" id="UP000182793">
    <property type="component" value="Unassembled WGS sequence"/>
</dbReference>
<evidence type="ECO:0000313" key="7">
    <source>
        <dbReference type="Proteomes" id="UP000182793"/>
    </source>
</evidence>
<dbReference type="PANTHER" id="PTHR43540">
    <property type="entry name" value="PEROXYUREIDOACRYLATE/UREIDOACRYLATE AMIDOHYDROLASE-RELATED"/>
    <property type="match status" value="1"/>
</dbReference>
<dbReference type="InterPro" id="IPR000868">
    <property type="entry name" value="Isochorismatase-like_dom"/>
</dbReference>
<dbReference type="GO" id="GO:0016787">
    <property type="term" value="F:hydrolase activity"/>
    <property type="evidence" value="ECO:0007669"/>
    <property type="project" value="UniProtKB-KW"/>
</dbReference>
<dbReference type="SUPFAM" id="SSF52499">
    <property type="entry name" value="Isochorismatase-like hydrolases"/>
    <property type="match status" value="1"/>
</dbReference>
<evidence type="ECO:0000256" key="2">
    <source>
        <dbReference type="ARBA" id="ARBA00022801"/>
    </source>
</evidence>
<feature type="domain" description="Isochorismatase-like" evidence="3">
    <location>
        <begin position="3"/>
        <end position="145"/>
    </location>
</feature>